<keyword evidence="8" id="KW-1185">Reference proteome</keyword>
<dbReference type="InterPro" id="IPR020841">
    <property type="entry name" value="PKS_Beta-ketoAc_synthase_dom"/>
</dbReference>
<dbReference type="Proteomes" id="UP000474778">
    <property type="component" value="Unassembled WGS sequence"/>
</dbReference>
<dbReference type="InterPro" id="IPR000794">
    <property type="entry name" value="Beta-ketoacyl_synthase"/>
</dbReference>
<sequence length="411" mass="43342">MTQIAITHLGLCTPLGDDPQTVLRHLLDGDTQGMAWRDDLIPDSQVLVGMVTTELPSIAPELQRFDCRNNQLLQRAAEQLAPAVEKAKTQYGADRIGIVLGTSTSGIARGEKALAYRAEHGVLPADYLYSKQELGNSCDFLQQYFNLTGPCYTVSTACSSSAKVFASAKRLLLAGVCDMVIVGGADSLCKLTLNGFHSLESVSKAHCQPFSRNRDGINIGEGAALFTLTLGEAELMLAGVGESSDAHHISSPHPEGDGAVAAIEMALKDAAIAPSQVGYINLHGTATMKNDAMESRALLKVFGEQLPPVSSTKPLTGHALGAAGALEAAFCLLLLSALNREQGLPPQVGDGQWDDDNPALPFVSQGQAPGADSSRLKNGRLENSGLEYVMSNSFAFGGSNASVIFCRGAKR</sequence>
<dbReference type="SMART" id="SM00825">
    <property type="entry name" value="PKS_KS"/>
    <property type="match status" value="1"/>
</dbReference>
<dbReference type="EMBL" id="WRPA01000014">
    <property type="protein sequence ID" value="MXR69991.1"/>
    <property type="molecule type" value="Genomic_DNA"/>
</dbReference>
<dbReference type="InterPro" id="IPR016039">
    <property type="entry name" value="Thiolase-like"/>
</dbReference>
<evidence type="ECO:0000313" key="7">
    <source>
        <dbReference type="EMBL" id="MXR69991.1"/>
    </source>
</evidence>
<comment type="similarity">
    <text evidence="2 4">Belongs to the thiolase-like superfamily. Beta-ketoacyl-ACP synthases family.</text>
</comment>
<evidence type="ECO:0000256" key="2">
    <source>
        <dbReference type="ARBA" id="ARBA00008467"/>
    </source>
</evidence>
<dbReference type="PANTHER" id="PTHR11712">
    <property type="entry name" value="POLYKETIDE SYNTHASE-RELATED"/>
    <property type="match status" value="1"/>
</dbReference>
<dbReference type="Gene3D" id="3.40.47.10">
    <property type="match status" value="2"/>
</dbReference>
<dbReference type="CDD" id="cd00834">
    <property type="entry name" value="KAS_I_II"/>
    <property type="match status" value="1"/>
</dbReference>
<dbReference type="GO" id="GO:0004315">
    <property type="term" value="F:3-oxoacyl-[acyl-carrier-protein] synthase activity"/>
    <property type="evidence" value="ECO:0007669"/>
    <property type="project" value="InterPro"/>
</dbReference>
<dbReference type="PROSITE" id="PS00606">
    <property type="entry name" value="KS3_1"/>
    <property type="match status" value="1"/>
</dbReference>
<comment type="caution">
    <text evidence="7">The sequence shown here is derived from an EMBL/GenBank/DDBJ whole genome shotgun (WGS) entry which is preliminary data.</text>
</comment>
<dbReference type="GO" id="GO:0005829">
    <property type="term" value="C:cytosol"/>
    <property type="evidence" value="ECO:0007669"/>
    <property type="project" value="TreeGrafter"/>
</dbReference>
<feature type="domain" description="Ketosynthase family 3 (KS3)" evidence="6">
    <location>
        <begin position="1"/>
        <end position="407"/>
    </location>
</feature>
<dbReference type="Pfam" id="PF02801">
    <property type="entry name" value="Ketoacyl-synt_C"/>
    <property type="match status" value="1"/>
</dbReference>
<proteinExistence type="inferred from homology"/>
<dbReference type="PROSITE" id="PS52004">
    <property type="entry name" value="KS3_2"/>
    <property type="match status" value="1"/>
</dbReference>
<organism evidence="7 8">
    <name type="scientific">Shewanella insulae</name>
    <dbReference type="NCBI Taxonomy" id="2681496"/>
    <lineage>
        <taxon>Bacteria</taxon>
        <taxon>Pseudomonadati</taxon>
        <taxon>Pseudomonadota</taxon>
        <taxon>Gammaproteobacteria</taxon>
        <taxon>Alteromonadales</taxon>
        <taxon>Shewanellaceae</taxon>
        <taxon>Shewanella</taxon>
    </lineage>
</organism>
<name>A0A6L7I3T6_9GAMM</name>
<dbReference type="InterPro" id="IPR014031">
    <property type="entry name" value="Ketoacyl_synth_C"/>
</dbReference>
<evidence type="ECO:0000259" key="6">
    <source>
        <dbReference type="PROSITE" id="PS52004"/>
    </source>
</evidence>
<keyword evidence="3 4" id="KW-0808">Transferase</keyword>
<dbReference type="RefSeq" id="WP_160797640.1">
    <property type="nucleotide sequence ID" value="NZ_WRPA01000014.1"/>
</dbReference>
<dbReference type="NCBIfam" id="NF006618">
    <property type="entry name" value="PRK09185.1"/>
    <property type="match status" value="1"/>
</dbReference>
<dbReference type="AlphaFoldDB" id="A0A6L7I3T6"/>
<dbReference type="GO" id="GO:0006633">
    <property type="term" value="P:fatty acid biosynthetic process"/>
    <property type="evidence" value="ECO:0007669"/>
    <property type="project" value="UniProtKB-UniPathway"/>
</dbReference>
<accession>A0A6L7I3T6</accession>
<evidence type="ECO:0000256" key="5">
    <source>
        <dbReference type="SAM" id="MobiDB-lite"/>
    </source>
</evidence>
<protein>
    <submittedName>
        <fullName evidence="7">Beta-ketoacyl-ACP synthase</fullName>
    </submittedName>
</protein>
<dbReference type="UniPathway" id="UPA00094"/>
<evidence type="ECO:0000256" key="3">
    <source>
        <dbReference type="ARBA" id="ARBA00022679"/>
    </source>
</evidence>
<dbReference type="Pfam" id="PF00109">
    <property type="entry name" value="ketoacyl-synt"/>
    <property type="match status" value="1"/>
</dbReference>
<gene>
    <name evidence="7" type="ORF">GNT65_15110</name>
</gene>
<dbReference type="SUPFAM" id="SSF53901">
    <property type="entry name" value="Thiolase-like"/>
    <property type="match status" value="1"/>
</dbReference>
<dbReference type="InterPro" id="IPR014030">
    <property type="entry name" value="Ketoacyl_synth_N"/>
</dbReference>
<evidence type="ECO:0000313" key="8">
    <source>
        <dbReference type="Proteomes" id="UP000474778"/>
    </source>
</evidence>
<reference evidence="7 8" key="1">
    <citation type="submission" date="2019-12" db="EMBL/GenBank/DDBJ databases">
        <title>Shewanella insulae sp. nov., isolated from a tidal flat.</title>
        <authorList>
            <person name="Yoon J.-H."/>
        </authorList>
    </citation>
    <scope>NUCLEOTIDE SEQUENCE [LARGE SCALE GENOMIC DNA]</scope>
    <source>
        <strain evidence="7 8">JBTF-M18</strain>
    </source>
</reference>
<feature type="region of interest" description="Disordered" evidence="5">
    <location>
        <begin position="346"/>
        <end position="377"/>
    </location>
</feature>
<dbReference type="PANTHER" id="PTHR11712:SF320">
    <property type="entry name" value="BETA-KETOACYL SYNTHASE"/>
    <property type="match status" value="1"/>
</dbReference>
<comment type="pathway">
    <text evidence="1">Lipid metabolism; fatty acid biosynthesis.</text>
</comment>
<evidence type="ECO:0000256" key="4">
    <source>
        <dbReference type="RuleBase" id="RU003694"/>
    </source>
</evidence>
<dbReference type="InterPro" id="IPR018201">
    <property type="entry name" value="Ketoacyl_synth_AS"/>
</dbReference>
<evidence type="ECO:0000256" key="1">
    <source>
        <dbReference type="ARBA" id="ARBA00005194"/>
    </source>
</evidence>